<organism evidence="2 3">
    <name type="scientific">Araneus ventricosus</name>
    <name type="common">Orbweaver spider</name>
    <name type="synonym">Epeira ventricosa</name>
    <dbReference type="NCBI Taxonomy" id="182803"/>
    <lineage>
        <taxon>Eukaryota</taxon>
        <taxon>Metazoa</taxon>
        <taxon>Ecdysozoa</taxon>
        <taxon>Arthropoda</taxon>
        <taxon>Chelicerata</taxon>
        <taxon>Arachnida</taxon>
        <taxon>Araneae</taxon>
        <taxon>Araneomorphae</taxon>
        <taxon>Entelegynae</taxon>
        <taxon>Araneoidea</taxon>
        <taxon>Araneidae</taxon>
        <taxon>Araneus</taxon>
    </lineage>
</organism>
<evidence type="ECO:0000256" key="1">
    <source>
        <dbReference type="SAM" id="MobiDB-lite"/>
    </source>
</evidence>
<feature type="compositionally biased region" description="Basic and acidic residues" evidence="1">
    <location>
        <begin position="90"/>
        <end position="102"/>
    </location>
</feature>
<protein>
    <submittedName>
        <fullName evidence="2">Uncharacterized protein</fullName>
    </submittedName>
</protein>
<keyword evidence="3" id="KW-1185">Reference proteome</keyword>
<evidence type="ECO:0000313" key="3">
    <source>
        <dbReference type="Proteomes" id="UP000499080"/>
    </source>
</evidence>
<comment type="caution">
    <text evidence="2">The sequence shown here is derived from an EMBL/GenBank/DDBJ whole genome shotgun (WGS) entry which is preliminary data.</text>
</comment>
<accession>A0A4Y2C391</accession>
<feature type="region of interest" description="Disordered" evidence="1">
    <location>
        <begin position="1"/>
        <end position="20"/>
    </location>
</feature>
<sequence length="102" mass="11738">MGAEKRRVLRTLVDSPSKPNKSSLLSLKDVRGRKKAISFPWRISYLNLIFLFSCRAPQQSERNHTLLFSSETNLLGTTSCRRRKTSMEQTKSDKSTEHCYVS</sequence>
<name>A0A4Y2C391_ARAVE</name>
<proteinExistence type="predicted"/>
<gene>
    <name evidence="2" type="ORF">AVEN_227464_1</name>
</gene>
<evidence type="ECO:0000313" key="2">
    <source>
        <dbReference type="EMBL" id="GBL98940.1"/>
    </source>
</evidence>
<dbReference type="Proteomes" id="UP000499080">
    <property type="component" value="Unassembled WGS sequence"/>
</dbReference>
<feature type="region of interest" description="Disordered" evidence="1">
    <location>
        <begin position="79"/>
        <end position="102"/>
    </location>
</feature>
<dbReference type="AlphaFoldDB" id="A0A4Y2C391"/>
<reference evidence="2 3" key="1">
    <citation type="journal article" date="2019" name="Sci. Rep.">
        <title>Orb-weaving spider Araneus ventricosus genome elucidates the spidroin gene catalogue.</title>
        <authorList>
            <person name="Kono N."/>
            <person name="Nakamura H."/>
            <person name="Ohtoshi R."/>
            <person name="Moran D.A.P."/>
            <person name="Shinohara A."/>
            <person name="Yoshida Y."/>
            <person name="Fujiwara M."/>
            <person name="Mori M."/>
            <person name="Tomita M."/>
            <person name="Arakawa K."/>
        </authorList>
    </citation>
    <scope>NUCLEOTIDE SEQUENCE [LARGE SCALE GENOMIC DNA]</scope>
</reference>
<dbReference type="EMBL" id="BGPR01000144">
    <property type="protein sequence ID" value="GBL98940.1"/>
    <property type="molecule type" value="Genomic_DNA"/>
</dbReference>